<dbReference type="AlphaFoldDB" id="A0A1P8Q2S1"/>
<keyword evidence="3" id="KW-1185">Reference proteome</keyword>
<organism evidence="2 3">
    <name type="scientific">Companilactobacillus allii</name>
    <dbReference type="NCBI Taxonomy" id="1847728"/>
    <lineage>
        <taxon>Bacteria</taxon>
        <taxon>Bacillati</taxon>
        <taxon>Bacillota</taxon>
        <taxon>Bacilli</taxon>
        <taxon>Lactobacillales</taxon>
        <taxon>Lactobacillaceae</taxon>
        <taxon>Companilactobacillus</taxon>
    </lineage>
</organism>
<evidence type="ECO:0008006" key="4">
    <source>
        <dbReference type="Google" id="ProtNLM"/>
    </source>
</evidence>
<dbReference type="KEGG" id="lalw:BTM29_05880"/>
<feature type="chain" id="PRO_5012726978" description="Surface layer protein A domain-containing protein" evidence="1">
    <location>
        <begin position="29"/>
        <end position="169"/>
    </location>
</feature>
<dbReference type="Proteomes" id="UP000187499">
    <property type="component" value="Chromosome"/>
</dbReference>
<dbReference type="STRING" id="1847728.BTM29_05880"/>
<gene>
    <name evidence="2" type="ORF">BTM29_05880</name>
</gene>
<dbReference type="RefSeq" id="WP_076614620.1">
    <property type="nucleotide sequence ID" value="NZ_CP019323.1"/>
</dbReference>
<sequence length="169" mass="19061">MKNKTIITMIIAFLVMSFSSLQYNTVQAESVTGAGYLAEVSSNPGKLYNSSDEYIGKTLPYGSKWKVGKVLDVNGIQLFRVGYDEYLSSKDSYRYQLRPEVIEVEDPSGEVDVYNHNFVESTSLALKSDTYWYSDTVIYTSSGMPFVRVATGEYVPMYEVISQSFTESF</sequence>
<accession>A0A1P8Q2S1</accession>
<evidence type="ECO:0000313" key="3">
    <source>
        <dbReference type="Proteomes" id="UP000187499"/>
    </source>
</evidence>
<reference evidence="3" key="1">
    <citation type="submission" date="2016-12" db="EMBL/GenBank/DDBJ databases">
        <authorList>
            <person name="Jung M.Y."/>
            <person name="Lee S.H."/>
        </authorList>
    </citation>
    <scope>NUCLEOTIDE SEQUENCE [LARGE SCALE GENOMIC DNA]</scope>
    <source>
        <strain evidence="3">WiKim39</strain>
    </source>
</reference>
<feature type="signal peptide" evidence="1">
    <location>
        <begin position="1"/>
        <end position="28"/>
    </location>
</feature>
<evidence type="ECO:0000256" key="1">
    <source>
        <dbReference type="SAM" id="SignalP"/>
    </source>
</evidence>
<proteinExistence type="predicted"/>
<dbReference type="OrthoDB" id="2281946at2"/>
<evidence type="ECO:0000313" key="2">
    <source>
        <dbReference type="EMBL" id="APX72117.1"/>
    </source>
</evidence>
<name>A0A1P8Q2S1_9LACO</name>
<protein>
    <recommendedName>
        <fullName evidence="4">Surface layer protein A domain-containing protein</fullName>
    </recommendedName>
</protein>
<dbReference type="EMBL" id="CP019323">
    <property type="protein sequence ID" value="APX72117.1"/>
    <property type="molecule type" value="Genomic_DNA"/>
</dbReference>
<keyword evidence="1" id="KW-0732">Signal</keyword>